<dbReference type="OrthoDB" id="9758917at2"/>
<keyword evidence="2 6" id="KW-0645">Protease</keyword>
<evidence type="ECO:0000259" key="5">
    <source>
        <dbReference type="PROSITE" id="PS50106"/>
    </source>
</evidence>
<dbReference type="InterPro" id="IPR001478">
    <property type="entry name" value="PDZ"/>
</dbReference>
<dbReference type="PROSITE" id="PS50106">
    <property type="entry name" value="PDZ"/>
    <property type="match status" value="1"/>
</dbReference>
<dbReference type="SUPFAM" id="SSF50156">
    <property type="entry name" value="PDZ domain-like"/>
    <property type="match status" value="1"/>
</dbReference>
<protein>
    <submittedName>
        <fullName evidence="6">Serine protease Do</fullName>
    </submittedName>
</protein>
<dbReference type="InterPro" id="IPR001940">
    <property type="entry name" value="Peptidase_S1C"/>
</dbReference>
<sequence length="431" mass="45972">MDNINNNDVNNKGEFSDYFGMNTSSNTDYKSDDFNNETVKDVNYETVDNKNNKDSKQDKYKKVNIKNKKGGKIAALIAGALVCAMLGGAVGATGVYLFAKDNNSSVGTAKKNITYDPPTFVSSTSKDGVLSATDAVKKISPAVVGVSVKSIVGRDLFNNTQEQDGIGSGFIINEEGYIVTNYHVIKGAQEVKAILKDGKEVNAKVINYDADQDIAVIKITDNIKVPGVAVLGDSDAIQAGEDVIAMGNPLGKEFSQTVTKGVVSSANRVVKSESGADIHYIQTDTAINPGNSGGPLINSKGEVVGINAAKKVGSGIEGIGFSIPINEVKGRLGVLSKPLLKMGIGIKDIDANIAKQYDLEEGIYISEVSNFSAAEKAGLKRGDVIIKFDGKRIKTSKELNDLKEKHKEGDVVNMVVVRDNKEVNIQIKLQS</sequence>
<accession>A0A1M6U958</accession>
<comment type="similarity">
    <text evidence="1">Belongs to the peptidase S1C family.</text>
</comment>
<keyword evidence="4" id="KW-1133">Transmembrane helix</keyword>
<proteinExistence type="inferred from homology"/>
<dbReference type="EMBL" id="FQZB01000022">
    <property type="protein sequence ID" value="SHK65706.1"/>
    <property type="molecule type" value="Genomic_DNA"/>
</dbReference>
<evidence type="ECO:0000313" key="6">
    <source>
        <dbReference type="EMBL" id="SHK65706.1"/>
    </source>
</evidence>
<dbReference type="PANTHER" id="PTHR43343:SF3">
    <property type="entry name" value="PROTEASE DO-LIKE 8, CHLOROPLASTIC"/>
    <property type="match status" value="1"/>
</dbReference>
<feature type="transmembrane region" description="Helical" evidence="4">
    <location>
        <begin position="73"/>
        <end position="99"/>
    </location>
</feature>
<reference evidence="6 7" key="1">
    <citation type="submission" date="2016-11" db="EMBL/GenBank/DDBJ databases">
        <authorList>
            <person name="Jaros S."/>
            <person name="Januszkiewicz K."/>
            <person name="Wedrychowicz H."/>
        </authorList>
    </citation>
    <scope>NUCLEOTIDE SEQUENCE [LARGE SCALE GENOMIC DNA]</scope>
    <source>
        <strain evidence="6 7">DSM 21758</strain>
    </source>
</reference>
<evidence type="ECO:0000256" key="2">
    <source>
        <dbReference type="ARBA" id="ARBA00022670"/>
    </source>
</evidence>
<dbReference type="InterPro" id="IPR051201">
    <property type="entry name" value="Chloro_Bact_Ser_Proteases"/>
</dbReference>
<dbReference type="PANTHER" id="PTHR43343">
    <property type="entry name" value="PEPTIDASE S12"/>
    <property type="match status" value="1"/>
</dbReference>
<evidence type="ECO:0000256" key="1">
    <source>
        <dbReference type="ARBA" id="ARBA00010541"/>
    </source>
</evidence>
<dbReference type="InterPro" id="IPR043504">
    <property type="entry name" value="Peptidase_S1_PA_chymotrypsin"/>
</dbReference>
<feature type="domain" description="PDZ" evidence="5">
    <location>
        <begin position="324"/>
        <end position="420"/>
    </location>
</feature>
<keyword evidence="3" id="KW-0378">Hydrolase</keyword>
<dbReference type="SUPFAM" id="SSF50494">
    <property type="entry name" value="Trypsin-like serine proteases"/>
    <property type="match status" value="1"/>
</dbReference>
<keyword evidence="4" id="KW-0472">Membrane</keyword>
<dbReference type="Pfam" id="PF13180">
    <property type="entry name" value="PDZ_2"/>
    <property type="match status" value="1"/>
</dbReference>
<evidence type="ECO:0000313" key="7">
    <source>
        <dbReference type="Proteomes" id="UP000184310"/>
    </source>
</evidence>
<keyword evidence="7" id="KW-1185">Reference proteome</keyword>
<dbReference type="Pfam" id="PF13365">
    <property type="entry name" value="Trypsin_2"/>
    <property type="match status" value="1"/>
</dbReference>
<dbReference type="PRINTS" id="PR00834">
    <property type="entry name" value="PROTEASES2C"/>
</dbReference>
<dbReference type="Gene3D" id="2.40.10.10">
    <property type="entry name" value="Trypsin-like serine proteases"/>
    <property type="match status" value="2"/>
</dbReference>
<keyword evidence="4" id="KW-0812">Transmembrane</keyword>
<organism evidence="6 7">
    <name type="scientific">Clostridium cavendishii DSM 21758</name>
    <dbReference type="NCBI Taxonomy" id="1121302"/>
    <lineage>
        <taxon>Bacteria</taxon>
        <taxon>Bacillati</taxon>
        <taxon>Bacillota</taxon>
        <taxon>Clostridia</taxon>
        <taxon>Eubacteriales</taxon>
        <taxon>Clostridiaceae</taxon>
        <taxon>Clostridium</taxon>
    </lineage>
</organism>
<dbReference type="GO" id="GO:0004252">
    <property type="term" value="F:serine-type endopeptidase activity"/>
    <property type="evidence" value="ECO:0007669"/>
    <property type="project" value="InterPro"/>
</dbReference>
<dbReference type="AlphaFoldDB" id="A0A1M6U958"/>
<dbReference type="InterPro" id="IPR036034">
    <property type="entry name" value="PDZ_sf"/>
</dbReference>
<dbReference type="Gene3D" id="2.30.42.10">
    <property type="match status" value="1"/>
</dbReference>
<dbReference type="GO" id="GO:0006508">
    <property type="term" value="P:proteolysis"/>
    <property type="evidence" value="ECO:0007669"/>
    <property type="project" value="UniProtKB-KW"/>
</dbReference>
<name>A0A1M6U958_9CLOT</name>
<dbReference type="SMART" id="SM00228">
    <property type="entry name" value="PDZ"/>
    <property type="match status" value="1"/>
</dbReference>
<dbReference type="RefSeq" id="WP_072993034.1">
    <property type="nucleotide sequence ID" value="NZ_FQZB01000022.1"/>
</dbReference>
<dbReference type="InterPro" id="IPR009003">
    <property type="entry name" value="Peptidase_S1_PA"/>
</dbReference>
<evidence type="ECO:0000256" key="4">
    <source>
        <dbReference type="SAM" id="Phobius"/>
    </source>
</evidence>
<dbReference type="Proteomes" id="UP000184310">
    <property type="component" value="Unassembled WGS sequence"/>
</dbReference>
<evidence type="ECO:0000256" key="3">
    <source>
        <dbReference type="ARBA" id="ARBA00022801"/>
    </source>
</evidence>
<dbReference type="STRING" id="1121302.SAMN02745163_04218"/>
<gene>
    <name evidence="6" type="ORF">SAMN02745163_04218</name>
</gene>